<dbReference type="EMBL" id="KV428102">
    <property type="protein sequence ID" value="KZT36667.1"/>
    <property type="molecule type" value="Genomic_DNA"/>
</dbReference>
<name>A0A166BRL1_9AGAM</name>
<dbReference type="AlphaFoldDB" id="A0A166BRL1"/>
<feature type="region of interest" description="Disordered" evidence="1">
    <location>
        <begin position="287"/>
        <end position="357"/>
    </location>
</feature>
<protein>
    <submittedName>
        <fullName evidence="2">Uncharacterized protein</fullName>
    </submittedName>
</protein>
<dbReference type="Proteomes" id="UP000076798">
    <property type="component" value="Unassembled WGS sequence"/>
</dbReference>
<sequence length="357" mass="39390">MPPTSLVDLPNTLLPWAQAAGSQPQIICCIGDEDQRVQLLSVLLDVPTQCGPILRSWCTVEYHLSRSLEADKPFSGSIESSGPGLSAWKTVANFESPAQMGSQLQKTQEHILPGDAKYNEGTCAAHLRVNIHATRAANIVIKDTPDSARTWDESRMVAHLEAGMILWSVCTDDRHDLVQENQPWMAICACVDPLRKRTITTFVPPVSHEDQRYSENLITLLRSDTPPFHLGLGLHILLPHSHPVRHQGDLGEDHYWGTVEPWSSLPDHSKLGLTRLLQRIQVLHTNNVGYPDSGSESEAEEQPASSNVPEGAESIRPAMPLEKPKPKPKPSSSLNALRFFRSTQGVSGRSTTSKHTK</sequence>
<feature type="compositionally biased region" description="Polar residues" evidence="1">
    <location>
        <begin position="341"/>
        <end position="351"/>
    </location>
</feature>
<accession>A0A166BRL1</accession>
<organism evidence="2 3">
    <name type="scientific">Sistotremastrum suecicum HHB10207 ss-3</name>
    <dbReference type="NCBI Taxonomy" id="1314776"/>
    <lineage>
        <taxon>Eukaryota</taxon>
        <taxon>Fungi</taxon>
        <taxon>Dikarya</taxon>
        <taxon>Basidiomycota</taxon>
        <taxon>Agaricomycotina</taxon>
        <taxon>Agaricomycetes</taxon>
        <taxon>Sistotremastrales</taxon>
        <taxon>Sistotremastraceae</taxon>
        <taxon>Sistotremastrum</taxon>
    </lineage>
</organism>
<evidence type="ECO:0000256" key="1">
    <source>
        <dbReference type="SAM" id="MobiDB-lite"/>
    </source>
</evidence>
<evidence type="ECO:0000313" key="2">
    <source>
        <dbReference type="EMBL" id="KZT36667.1"/>
    </source>
</evidence>
<reference evidence="2 3" key="1">
    <citation type="journal article" date="2016" name="Mol. Biol. Evol.">
        <title>Comparative Genomics of Early-Diverging Mushroom-Forming Fungi Provides Insights into the Origins of Lignocellulose Decay Capabilities.</title>
        <authorList>
            <person name="Nagy L.G."/>
            <person name="Riley R."/>
            <person name="Tritt A."/>
            <person name="Adam C."/>
            <person name="Daum C."/>
            <person name="Floudas D."/>
            <person name="Sun H."/>
            <person name="Yadav J.S."/>
            <person name="Pangilinan J."/>
            <person name="Larsson K.H."/>
            <person name="Matsuura K."/>
            <person name="Barry K."/>
            <person name="Labutti K."/>
            <person name="Kuo R."/>
            <person name="Ohm R.A."/>
            <person name="Bhattacharya S.S."/>
            <person name="Shirouzu T."/>
            <person name="Yoshinaga Y."/>
            <person name="Martin F.M."/>
            <person name="Grigoriev I.V."/>
            <person name="Hibbett D.S."/>
        </authorList>
    </citation>
    <scope>NUCLEOTIDE SEQUENCE [LARGE SCALE GENOMIC DNA]</scope>
    <source>
        <strain evidence="2 3">HHB10207 ss-3</strain>
    </source>
</reference>
<dbReference type="InterPro" id="IPR027417">
    <property type="entry name" value="P-loop_NTPase"/>
</dbReference>
<dbReference type="Gene3D" id="3.40.50.300">
    <property type="entry name" value="P-loop containing nucleotide triphosphate hydrolases"/>
    <property type="match status" value="1"/>
</dbReference>
<gene>
    <name evidence="2" type="ORF">SISSUDRAFT_1049616</name>
</gene>
<evidence type="ECO:0000313" key="3">
    <source>
        <dbReference type="Proteomes" id="UP000076798"/>
    </source>
</evidence>
<proteinExistence type="predicted"/>
<keyword evidence="3" id="KW-1185">Reference proteome</keyword>